<dbReference type="Proteomes" id="UP001295684">
    <property type="component" value="Unassembled WGS sequence"/>
</dbReference>
<dbReference type="AlphaFoldDB" id="A0AAD1XYL0"/>
<evidence type="ECO:0000313" key="2">
    <source>
        <dbReference type="Proteomes" id="UP001295684"/>
    </source>
</evidence>
<organism evidence="1 2">
    <name type="scientific">Euplotes crassus</name>
    <dbReference type="NCBI Taxonomy" id="5936"/>
    <lineage>
        <taxon>Eukaryota</taxon>
        <taxon>Sar</taxon>
        <taxon>Alveolata</taxon>
        <taxon>Ciliophora</taxon>
        <taxon>Intramacronucleata</taxon>
        <taxon>Spirotrichea</taxon>
        <taxon>Hypotrichia</taxon>
        <taxon>Euplotida</taxon>
        <taxon>Euplotidae</taxon>
        <taxon>Moneuplotes</taxon>
    </lineage>
</organism>
<keyword evidence="2" id="KW-1185">Reference proteome</keyword>
<gene>
    <name evidence="1" type="ORF">ECRASSUSDP1_LOCUS23317</name>
</gene>
<sequence length="129" mass="15132">MGYLINSKPMTKAESILKIRPDPEILEFKETFKVCCNAYSHQLFYELCCNKYFAHIFRLFYSSFGVSASIQSTYSLQSRREIPEDYEFVNSDSNHILAENLKKFKPVCSNLDTYLKRIHDLAKSLCDYE</sequence>
<dbReference type="EMBL" id="CAMPGE010023978">
    <property type="protein sequence ID" value="CAI2381851.1"/>
    <property type="molecule type" value="Genomic_DNA"/>
</dbReference>
<name>A0AAD1XYL0_EUPCR</name>
<accession>A0AAD1XYL0</accession>
<protein>
    <submittedName>
        <fullName evidence="1">Uncharacterized protein</fullName>
    </submittedName>
</protein>
<comment type="caution">
    <text evidence="1">The sequence shown here is derived from an EMBL/GenBank/DDBJ whole genome shotgun (WGS) entry which is preliminary data.</text>
</comment>
<proteinExistence type="predicted"/>
<evidence type="ECO:0000313" key="1">
    <source>
        <dbReference type="EMBL" id="CAI2381851.1"/>
    </source>
</evidence>
<reference evidence="1" key="1">
    <citation type="submission" date="2023-07" db="EMBL/GenBank/DDBJ databases">
        <authorList>
            <consortium name="AG Swart"/>
            <person name="Singh M."/>
            <person name="Singh A."/>
            <person name="Seah K."/>
            <person name="Emmerich C."/>
        </authorList>
    </citation>
    <scope>NUCLEOTIDE SEQUENCE</scope>
    <source>
        <strain evidence="1">DP1</strain>
    </source>
</reference>